<comment type="caution">
    <text evidence="1">The sequence shown here is derived from an EMBL/GenBank/DDBJ whole genome shotgun (WGS) entry which is preliminary data.</text>
</comment>
<name>A0ACB7ZD36_9ERIC</name>
<gene>
    <name evidence="1" type="ORF">Vadar_021538</name>
</gene>
<evidence type="ECO:0000313" key="2">
    <source>
        <dbReference type="Proteomes" id="UP000828048"/>
    </source>
</evidence>
<reference evidence="1 2" key="1">
    <citation type="journal article" date="2021" name="Hortic Res">
        <title>High-quality reference genome and annotation aids understanding of berry development for evergreen blueberry (Vaccinium darrowii).</title>
        <authorList>
            <person name="Yu J."/>
            <person name="Hulse-Kemp A.M."/>
            <person name="Babiker E."/>
            <person name="Staton M."/>
        </authorList>
    </citation>
    <scope>NUCLEOTIDE SEQUENCE [LARGE SCALE GENOMIC DNA]</scope>
    <source>
        <strain evidence="2">cv. NJ 8807/NJ 8810</strain>
        <tissue evidence="1">Young leaf</tissue>
    </source>
</reference>
<accession>A0ACB7ZD36</accession>
<evidence type="ECO:0000313" key="1">
    <source>
        <dbReference type="EMBL" id="KAH7863750.1"/>
    </source>
</evidence>
<protein>
    <submittedName>
        <fullName evidence="1">Uncharacterized protein</fullName>
    </submittedName>
</protein>
<dbReference type="Proteomes" id="UP000828048">
    <property type="component" value="Chromosome 12"/>
</dbReference>
<organism evidence="1 2">
    <name type="scientific">Vaccinium darrowii</name>
    <dbReference type="NCBI Taxonomy" id="229202"/>
    <lineage>
        <taxon>Eukaryota</taxon>
        <taxon>Viridiplantae</taxon>
        <taxon>Streptophyta</taxon>
        <taxon>Embryophyta</taxon>
        <taxon>Tracheophyta</taxon>
        <taxon>Spermatophyta</taxon>
        <taxon>Magnoliopsida</taxon>
        <taxon>eudicotyledons</taxon>
        <taxon>Gunneridae</taxon>
        <taxon>Pentapetalae</taxon>
        <taxon>asterids</taxon>
        <taxon>Ericales</taxon>
        <taxon>Ericaceae</taxon>
        <taxon>Vaccinioideae</taxon>
        <taxon>Vaccinieae</taxon>
        <taxon>Vaccinium</taxon>
    </lineage>
</organism>
<sequence>MDSENGGSIAADGRIPPPPLMPPVPPPIPNPNAPPPFLVKTYDMVDDPSSDKIVSWSPTNNSFVVRDPPEFARDLLPKYFKHNNFSSFVRQLNTYGFRKVDPDSWEFANEGFLRGQKHLLRTITRQKPTPGPSNQPPEQPHVQKSSVGACVEVGKFGIGEEVERLKRDKNVLMQEIVRLRQQQQATDGHMQAMVQRLQGMEQRQQQMMSFLAKAVNSPGFLAQFVQQQHLNESNRQIISEGSKKRRIQQEGPADGQIVKYRPLMNQAAQAMLSQLIRTDTSKTQLESLNNDANTFLDASSPNVLDNDNSLGCTSGVGSDSSGGPISGVTLQEVPLTSGQSYFPATSCTSSQCEMVTSSLPVGAQELPSAALPQTILGVPQLSSLQEMVSESNSDMSGKGNISSETEIGPFTDSSLWRVNDEISPENGDLSIDHELEWNGSLLGEELDPFWGQFLFPSRQPFDMEVVDSTSVEEGNQAKLMENVWHNTQHVEHLTEQMGLLGSDTEKV</sequence>
<proteinExistence type="predicted"/>
<keyword evidence="2" id="KW-1185">Reference proteome</keyword>
<dbReference type="EMBL" id="CM037162">
    <property type="protein sequence ID" value="KAH7863750.1"/>
    <property type="molecule type" value="Genomic_DNA"/>
</dbReference>